<evidence type="ECO:0000313" key="3">
    <source>
        <dbReference type="EMBL" id="KAH6587722.1"/>
    </source>
</evidence>
<reference evidence="3 4" key="1">
    <citation type="submission" date="2021-02" db="EMBL/GenBank/DDBJ databases">
        <title>Variation within the Batrachochytrium salamandrivorans European outbreak.</title>
        <authorList>
            <person name="Kelly M."/>
            <person name="Pasmans F."/>
            <person name="Shea T.P."/>
            <person name="Munoz J.F."/>
            <person name="Carranza S."/>
            <person name="Cuomo C.A."/>
            <person name="Martel A."/>
        </authorList>
    </citation>
    <scope>NUCLEOTIDE SEQUENCE [LARGE SCALE GENOMIC DNA]</scope>
    <source>
        <strain evidence="3 4">AMFP18/2</strain>
    </source>
</reference>
<feature type="compositionally biased region" description="Polar residues" evidence="2">
    <location>
        <begin position="328"/>
        <end position="352"/>
    </location>
</feature>
<sequence>MADRRATNKYYPPDWDPSKGSINTFVGQHPLRDRARKLDQGILIVRFELPYNIWCLHCNKHVGMGVRYNAEKKKVGMYFSTPIFSFRMKCHLCNGWIEIHTDPENTEYKIISGARKREEAYDPEDIGLILLQDKAVTEKLTDDPFYKLEHGELDKKRGAEAAPRITTLQDLSDQYWKDPYTLSQKVRKRFRTEKKVRETEASESKGIQLKHGFGFSVLPSSEADAISAKSIEWNNRNVETHEQKQLRVLSSRVFSKQRLKSGPRQEHVHNPSLSLTSADHIRAAVLKSQNLETLNAIPQKLASSHLVITGHTSSKISRKLVSPKDRLQSGQESHSTTTGPSLVTYASSDDEC</sequence>
<proteinExistence type="inferred from homology"/>
<name>A0ABQ8EWG3_9FUNG</name>
<organism evidence="3 4">
    <name type="scientific">Batrachochytrium salamandrivorans</name>
    <dbReference type="NCBI Taxonomy" id="1357716"/>
    <lineage>
        <taxon>Eukaryota</taxon>
        <taxon>Fungi</taxon>
        <taxon>Fungi incertae sedis</taxon>
        <taxon>Chytridiomycota</taxon>
        <taxon>Chytridiomycota incertae sedis</taxon>
        <taxon>Chytridiomycetes</taxon>
        <taxon>Rhizophydiales</taxon>
        <taxon>Rhizophydiales incertae sedis</taxon>
        <taxon>Batrachochytrium</taxon>
    </lineage>
</organism>
<dbReference type="EMBL" id="JAFCIX010000555">
    <property type="protein sequence ID" value="KAH6587722.1"/>
    <property type="molecule type" value="Genomic_DNA"/>
</dbReference>
<accession>A0ABQ8EWG3</accession>
<dbReference type="PANTHER" id="PTHR12111">
    <property type="entry name" value="SPLICING FACTOR YJU2"/>
    <property type="match status" value="1"/>
</dbReference>
<protein>
    <recommendedName>
        <fullName evidence="5">Coiled-coil domain-containing protein 130</fullName>
    </recommendedName>
</protein>
<dbReference type="Pfam" id="PF04502">
    <property type="entry name" value="Saf4_Yju2"/>
    <property type="match status" value="1"/>
</dbReference>
<feature type="region of interest" description="Disordered" evidence="2">
    <location>
        <begin position="313"/>
        <end position="352"/>
    </location>
</feature>
<evidence type="ECO:0000256" key="1">
    <source>
        <dbReference type="ARBA" id="ARBA00005595"/>
    </source>
</evidence>
<evidence type="ECO:0000313" key="4">
    <source>
        <dbReference type="Proteomes" id="UP001648503"/>
    </source>
</evidence>
<evidence type="ECO:0008006" key="5">
    <source>
        <dbReference type="Google" id="ProtNLM"/>
    </source>
</evidence>
<comment type="similarity">
    <text evidence="1">Belongs to the CWC16 family.</text>
</comment>
<evidence type="ECO:0000256" key="2">
    <source>
        <dbReference type="SAM" id="MobiDB-lite"/>
    </source>
</evidence>
<comment type="caution">
    <text evidence="3">The sequence shown here is derived from an EMBL/GenBank/DDBJ whole genome shotgun (WGS) entry which is preliminary data.</text>
</comment>
<dbReference type="Proteomes" id="UP001648503">
    <property type="component" value="Unassembled WGS sequence"/>
</dbReference>
<dbReference type="InterPro" id="IPR007590">
    <property type="entry name" value="Saf4/Yju2"/>
</dbReference>
<keyword evidence="4" id="KW-1185">Reference proteome</keyword>
<gene>
    <name evidence="3" type="ORF">BASA50_011326</name>
</gene>
<dbReference type="PANTHER" id="PTHR12111:SF2">
    <property type="entry name" value="SPLICING FACTOR YJU2B-RELATED"/>
    <property type="match status" value="1"/>
</dbReference>